<organism evidence="2 3">
    <name type="scientific">Phaeosphaeria nodorum (strain SN15 / ATCC MYA-4574 / FGSC 10173)</name>
    <name type="common">Glume blotch fungus</name>
    <name type="synonym">Parastagonospora nodorum</name>
    <dbReference type="NCBI Taxonomy" id="321614"/>
    <lineage>
        <taxon>Eukaryota</taxon>
        <taxon>Fungi</taxon>
        <taxon>Dikarya</taxon>
        <taxon>Ascomycota</taxon>
        <taxon>Pezizomycotina</taxon>
        <taxon>Dothideomycetes</taxon>
        <taxon>Pleosporomycetidae</taxon>
        <taxon>Pleosporales</taxon>
        <taxon>Pleosporineae</taxon>
        <taxon>Phaeosphaeriaceae</taxon>
        <taxon>Parastagonospora</taxon>
    </lineage>
</organism>
<feature type="region of interest" description="Disordered" evidence="1">
    <location>
        <begin position="317"/>
        <end position="362"/>
    </location>
</feature>
<feature type="compositionally biased region" description="Basic and acidic residues" evidence="1">
    <location>
        <begin position="343"/>
        <end position="362"/>
    </location>
</feature>
<gene>
    <name evidence="2" type="ORF">JI435_433030</name>
</gene>
<accession>A0A7U2EZK9</accession>
<evidence type="ECO:0000256" key="1">
    <source>
        <dbReference type="SAM" id="MobiDB-lite"/>
    </source>
</evidence>
<evidence type="ECO:0000313" key="2">
    <source>
        <dbReference type="EMBL" id="QRC95950.1"/>
    </source>
</evidence>
<dbReference type="VEuPathDB" id="FungiDB:JI435_433030"/>
<reference evidence="3" key="1">
    <citation type="journal article" date="2021" name="BMC Genomics">
        <title>Chromosome-level genome assembly and manually-curated proteome of model necrotroph Parastagonospora nodorum Sn15 reveals a genome-wide trove of candidate effector homologs, and redundancy of virulence-related functions within an accessory chromosome.</title>
        <authorList>
            <person name="Bertazzoni S."/>
            <person name="Jones D.A.B."/>
            <person name="Phan H.T."/>
            <person name="Tan K.-C."/>
            <person name="Hane J.K."/>
        </authorList>
    </citation>
    <scope>NUCLEOTIDE SEQUENCE [LARGE SCALE GENOMIC DNA]</scope>
    <source>
        <strain evidence="3">SN15 / ATCC MYA-4574 / FGSC 10173)</strain>
    </source>
</reference>
<evidence type="ECO:0000313" key="3">
    <source>
        <dbReference type="Proteomes" id="UP000663193"/>
    </source>
</evidence>
<dbReference type="Proteomes" id="UP000663193">
    <property type="component" value="Chromosome 6"/>
</dbReference>
<dbReference type="AlphaFoldDB" id="A0A7U2EZK9"/>
<proteinExistence type="predicted"/>
<protein>
    <submittedName>
        <fullName evidence="2">Uncharacterized protein</fullName>
    </submittedName>
</protein>
<keyword evidence="3" id="KW-1185">Reference proteome</keyword>
<dbReference type="EMBL" id="CP069028">
    <property type="protein sequence ID" value="QRC95950.1"/>
    <property type="molecule type" value="Genomic_DNA"/>
</dbReference>
<dbReference type="RefSeq" id="XP_001795993.1">
    <property type="nucleotide sequence ID" value="XM_001795941.1"/>
</dbReference>
<dbReference type="KEGG" id="pno:SNOG_05590"/>
<dbReference type="OrthoDB" id="10590340at2759"/>
<sequence length="362" mass="39978">MVYAIERVARASHQHHKILTPMSDMPSRSELQESILTFFCPMPSESGTVWQTSQIEVHTNTEYGDKRIKTTHANGTAANPNEESHCRMKIEAMLLISCLENSPHRPQALSDDGAGSRACIQEPEEAAASAIQARLSAKVQGKLPLIGAMQAPIVAKPEVLQKVNARGLDLYVLAQDPSTSGLPNRWLPVSALSIAARDAITVRRVEAVTARAATTKWRRLAGRGQKEVTSNAPVCVQCDITLRNRRQCTYTLGKTVPDTNAVCDKCLDDQYPCRRLKDHPSGIGYAVGFVPVPSGYRLASVAWDELAYWIRQQDDWKKLNPKPPKAKARDVPSGGVQSSYSTRGKEQEREKEKDTRQENGPL</sequence>
<name>A0A7U2EZK9_PHANO</name>